<comment type="caution">
    <text evidence="6">The sequence shown here is derived from an EMBL/GenBank/DDBJ whole genome shotgun (WGS) entry which is preliminary data.</text>
</comment>
<keyword evidence="4" id="KW-0804">Transcription</keyword>
<keyword evidence="2" id="KW-0805">Transcription regulation</keyword>
<feature type="domain" description="HTH lysR-type" evidence="5">
    <location>
        <begin position="1"/>
        <end position="59"/>
    </location>
</feature>
<dbReference type="AlphaFoldDB" id="A0A502FRK4"/>
<dbReference type="Gene3D" id="1.10.10.10">
    <property type="entry name" value="Winged helix-like DNA-binding domain superfamily/Winged helix DNA-binding domain"/>
    <property type="match status" value="1"/>
</dbReference>
<dbReference type="Gene3D" id="3.40.190.290">
    <property type="match status" value="1"/>
</dbReference>
<comment type="similarity">
    <text evidence="1">Belongs to the LysR transcriptional regulatory family.</text>
</comment>
<dbReference type="SUPFAM" id="SSF46785">
    <property type="entry name" value="Winged helix' DNA-binding domain"/>
    <property type="match status" value="1"/>
</dbReference>
<evidence type="ECO:0000259" key="5">
    <source>
        <dbReference type="PROSITE" id="PS50931"/>
    </source>
</evidence>
<evidence type="ECO:0000313" key="6">
    <source>
        <dbReference type="EMBL" id="TPG52064.1"/>
    </source>
</evidence>
<dbReference type="GO" id="GO:0003700">
    <property type="term" value="F:DNA-binding transcription factor activity"/>
    <property type="evidence" value="ECO:0007669"/>
    <property type="project" value="InterPro"/>
</dbReference>
<gene>
    <name evidence="6" type="ORF">EAH76_15205</name>
</gene>
<dbReference type="InterPro" id="IPR000847">
    <property type="entry name" value="LysR_HTH_N"/>
</dbReference>
<evidence type="ECO:0000256" key="2">
    <source>
        <dbReference type="ARBA" id="ARBA00023015"/>
    </source>
</evidence>
<dbReference type="InterPro" id="IPR036388">
    <property type="entry name" value="WH-like_DNA-bd_sf"/>
</dbReference>
<accession>A0A502FRK4</accession>
<dbReference type="RefSeq" id="WP_140851137.1">
    <property type="nucleotide sequence ID" value="NZ_RCZC01000004.1"/>
</dbReference>
<proteinExistence type="inferred from homology"/>
<dbReference type="InterPro" id="IPR036390">
    <property type="entry name" value="WH_DNA-bd_sf"/>
</dbReference>
<dbReference type="CDD" id="cd08422">
    <property type="entry name" value="PBP2_CrgA_like"/>
    <property type="match status" value="1"/>
</dbReference>
<dbReference type="GO" id="GO:0003677">
    <property type="term" value="F:DNA binding"/>
    <property type="evidence" value="ECO:0007669"/>
    <property type="project" value="UniProtKB-KW"/>
</dbReference>
<dbReference type="InterPro" id="IPR058163">
    <property type="entry name" value="LysR-type_TF_proteobact-type"/>
</dbReference>
<dbReference type="Pfam" id="PF03466">
    <property type="entry name" value="LysR_substrate"/>
    <property type="match status" value="1"/>
</dbReference>
<dbReference type="SUPFAM" id="SSF53850">
    <property type="entry name" value="Periplasmic binding protein-like II"/>
    <property type="match status" value="1"/>
</dbReference>
<dbReference type="InterPro" id="IPR005119">
    <property type="entry name" value="LysR_subst-bd"/>
</dbReference>
<evidence type="ECO:0000313" key="7">
    <source>
        <dbReference type="Proteomes" id="UP000319931"/>
    </source>
</evidence>
<reference evidence="6 7" key="1">
    <citation type="journal article" date="2019" name="Environ. Microbiol.">
        <title>Species interactions and distinct microbial communities in high Arctic permafrost affected cryosols are associated with the CH4 and CO2 gas fluxes.</title>
        <authorList>
            <person name="Altshuler I."/>
            <person name="Hamel J."/>
            <person name="Turney S."/>
            <person name="Magnuson E."/>
            <person name="Levesque R."/>
            <person name="Greer C."/>
            <person name="Whyte L.G."/>
        </authorList>
    </citation>
    <scope>NUCLEOTIDE SEQUENCE [LARGE SCALE GENOMIC DNA]</scope>
    <source>
        <strain evidence="6 7">E6.1</strain>
    </source>
</reference>
<keyword evidence="3" id="KW-0238">DNA-binding</keyword>
<sequence>MKDISALRLYVRVARLGSFSAAARECGLAQSQASRIIADLEADLGARLLSRTTRAVVPTEAGAEFLARIEPILLLLEEAEQSVREDGELHGLLRVGMPASFGNRVVLPALSGFVERHPRLTVQVMLEDKVQDMVREAVDVGIRIGELPDATGTTKLLATVQRVIVAAPRYLEARGAPSTPHDLVEHRIIGGPAAAQSMAWTFERDGTKQKIELQPNILVNDTSGAVVAATSSLGITSTTLWACERELDAGYLVRVLPDWWLSPLPVHAYFPMGRATRKAARAFVDFLIDELHRRPGSTPAQ</sequence>
<dbReference type="EMBL" id="RCZC01000004">
    <property type="protein sequence ID" value="TPG52064.1"/>
    <property type="molecule type" value="Genomic_DNA"/>
</dbReference>
<name>A0A502FRK4_9SPHN</name>
<evidence type="ECO:0000256" key="4">
    <source>
        <dbReference type="ARBA" id="ARBA00023163"/>
    </source>
</evidence>
<protein>
    <submittedName>
        <fullName evidence="6">LysR family transcriptional regulator</fullName>
    </submittedName>
</protein>
<dbReference type="PANTHER" id="PTHR30537">
    <property type="entry name" value="HTH-TYPE TRANSCRIPTIONAL REGULATOR"/>
    <property type="match status" value="1"/>
</dbReference>
<dbReference type="PROSITE" id="PS50931">
    <property type="entry name" value="HTH_LYSR"/>
    <property type="match status" value="1"/>
</dbReference>
<dbReference type="Pfam" id="PF00126">
    <property type="entry name" value="HTH_1"/>
    <property type="match status" value="1"/>
</dbReference>
<keyword evidence="7" id="KW-1185">Reference proteome</keyword>
<dbReference type="Proteomes" id="UP000319931">
    <property type="component" value="Unassembled WGS sequence"/>
</dbReference>
<dbReference type="PANTHER" id="PTHR30537:SF5">
    <property type="entry name" value="HTH-TYPE TRANSCRIPTIONAL ACTIVATOR TTDR-RELATED"/>
    <property type="match status" value="1"/>
</dbReference>
<dbReference type="FunFam" id="1.10.10.10:FF:000001">
    <property type="entry name" value="LysR family transcriptional regulator"/>
    <property type="match status" value="1"/>
</dbReference>
<evidence type="ECO:0000256" key="3">
    <source>
        <dbReference type="ARBA" id="ARBA00023125"/>
    </source>
</evidence>
<organism evidence="6 7">
    <name type="scientific">Sphingomonas glacialis</name>
    <dbReference type="NCBI Taxonomy" id="658225"/>
    <lineage>
        <taxon>Bacteria</taxon>
        <taxon>Pseudomonadati</taxon>
        <taxon>Pseudomonadota</taxon>
        <taxon>Alphaproteobacteria</taxon>
        <taxon>Sphingomonadales</taxon>
        <taxon>Sphingomonadaceae</taxon>
        <taxon>Sphingomonas</taxon>
    </lineage>
</organism>
<evidence type="ECO:0000256" key="1">
    <source>
        <dbReference type="ARBA" id="ARBA00009437"/>
    </source>
</evidence>
<dbReference type="OrthoDB" id="9786526at2"/>